<reference evidence="1 2" key="1">
    <citation type="submission" date="2024-06" db="EMBL/GenBank/DDBJ databases">
        <title>Sorghum-associated microbial communities from plants grown in Nebraska, USA.</title>
        <authorList>
            <person name="Schachtman D."/>
        </authorList>
    </citation>
    <scope>NUCLEOTIDE SEQUENCE [LARGE SCALE GENOMIC DNA]</scope>
    <source>
        <strain evidence="1 2">2709</strain>
    </source>
</reference>
<gene>
    <name evidence="1" type="ORF">ABIE13_003293</name>
</gene>
<evidence type="ECO:0000313" key="1">
    <source>
        <dbReference type="EMBL" id="MET4578177.1"/>
    </source>
</evidence>
<dbReference type="RefSeq" id="WP_354445198.1">
    <property type="nucleotide sequence ID" value="NZ_JBEPSH010000006.1"/>
</dbReference>
<accession>A0ABV2QAW3</accession>
<dbReference type="EMBL" id="JBEPSH010000006">
    <property type="protein sequence ID" value="MET4578177.1"/>
    <property type="molecule type" value="Genomic_DNA"/>
</dbReference>
<dbReference type="Proteomes" id="UP001549320">
    <property type="component" value="Unassembled WGS sequence"/>
</dbReference>
<comment type="caution">
    <text evidence="1">The sequence shown here is derived from an EMBL/GenBank/DDBJ whole genome shotgun (WGS) entry which is preliminary data.</text>
</comment>
<sequence>MTTTATRRWIFWLALIGFASWDLVHSEPVNVRLEPPIIASGSGLPTQGGHCAMPK</sequence>
<protein>
    <submittedName>
        <fullName evidence="1">Uncharacterized protein</fullName>
    </submittedName>
</protein>
<proteinExistence type="predicted"/>
<evidence type="ECO:0000313" key="2">
    <source>
        <dbReference type="Proteomes" id="UP001549320"/>
    </source>
</evidence>
<keyword evidence="2" id="KW-1185">Reference proteome</keyword>
<name>A0ABV2QAW3_9BURK</name>
<organism evidence="1 2">
    <name type="scientific">Ottowia thiooxydans</name>
    <dbReference type="NCBI Taxonomy" id="219182"/>
    <lineage>
        <taxon>Bacteria</taxon>
        <taxon>Pseudomonadati</taxon>
        <taxon>Pseudomonadota</taxon>
        <taxon>Betaproteobacteria</taxon>
        <taxon>Burkholderiales</taxon>
        <taxon>Comamonadaceae</taxon>
        <taxon>Ottowia</taxon>
    </lineage>
</organism>